<sequence>MSAALLLRVTAALLVVAQAAAQTEVNRYNKFNQSAGYVIDVSLADWSNYDPENGGCVTCPYTCVKRTTGPTGTSLNLSNATLLASLPAIYTQPVMNGCCYAAKGKSTVMPDCNQQASPPSAEACGFLYGPTLKWRIDNALKPPEKNVRAILFASIDCENFWAVGQTPIKYTANNKAVSGSKQINGGCYGDPTGVAMVLAGCLTTQLKFDKAKTYPWDQIASKCEGVSGKCVITNGVWGEHLKCCTKREGLTSDWNKQWKKYNAPPKTSVHLSGPAIMGIVFGGVGLLMCMVHYGAKARERARQTALLREQEATDDYEEIMTPLVGAAGEKKPAPLQRPIGPSSVEVSLHEGDQIFRKKEDELLYEGDLY</sequence>
<dbReference type="Proteomes" id="UP001209570">
    <property type="component" value="Unassembled WGS sequence"/>
</dbReference>
<keyword evidence="1" id="KW-1133">Transmembrane helix</keyword>
<feature type="transmembrane region" description="Helical" evidence="1">
    <location>
        <begin position="275"/>
        <end position="295"/>
    </location>
</feature>
<feature type="signal peptide" evidence="2">
    <location>
        <begin position="1"/>
        <end position="21"/>
    </location>
</feature>
<evidence type="ECO:0000313" key="3">
    <source>
        <dbReference type="EMBL" id="KAJ0407183.1"/>
    </source>
</evidence>
<name>A0AAD5Q9E7_PYTIN</name>
<comment type="caution">
    <text evidence="3">The sequence shown here is derived from an EMBL/GenBank/DDBJ whole genome shotgun (WGS) entry which is preliminary data.</text>
</comment>
<evidence type="ECO:0000256" key="1">
    <source>
        <dbReference type="SAM" id="Phobius"/>
    </source>
</evidence>
<gene>
    <name evidence="3" type="ORF">P43SY_001141</name>
</gene>
<keyword evidence="2" id="KW-0732">Signal</keyword>
<keyword evidence="1" id="KW-0812">Transmembrane</keyword>
<accession>A0AAD5Q9E7</accession>
<evidence type="ECO:0000256" key="2">
    <source>
        <dbReference type="SAM" id="SignalP"/>
    </source>
</evidence>
<protein>
    <submittedName>
        <fullName evidence="3">Uncharacterized protein</fullName>
    </submittedName>
</protein>
<dbReference type="AlphaFoldDB" id="A0AAD5Q9E7"/>
<organism evidence="3 4">
    <name type="scientific">Pythium insidiosum</name>
    <name type="common">Pythiosis disease agent</name>
    <dbReference type="NCBI Taxonomy" id="114742"/>
    <lineage>
        <taxon>Eukaryota</taxon>
        <taxon>Sar</taxon>
        <taxon>Stramenopiles</taxon>
        <taxon>Oomycota</taxon>
        <taxon>Peronosporomycetes</taxon>
        <taxon>Pythiales</taxon>
        <taxon>Pythiaceae</taxon>
        <taxon>Pythium</taxon>
    </lineage>
</organism>
<keyword evidence="4" id="KW-1185">Reference proteome</keyword>
<evidence type="ECO:0000313" key="4">
    <source>
        <dbReference type="Proteomes" id="UP001209570"/>
    </source>
</evidence>
<keyword evidence="1" id="KW-0472">Membrane</keyword>
<feature type="chain" id="PRO_5042166714" evidence="2">
    <location>
        <begin position="22"/>
        <end position="369"/>
    </location>
</feature>
<dbReference type="EMBL" id="JAKCXM010000024">
    <property type="protein sequence ID" value="KAJ0407183.1"/>
    <property type="molecule type" value="Genomic_DNA"/>
</dbReference>
<reference evidence="3" key="1">
    <citation type="submission" date="2021-12" db="EMBL/GenBank/DDBJ databases">
        <title>Prjna785345.</title>
        <authorList>
            <person name="Rujirawat T."/>
            <person name="Krajaejun T."/>
        </authorList>
    </citation>
    <scope>NUCLEOTIDE SEQUENCE</scope>
    <source>
        <strain evidence="3">Pi057C3</strain>
    </source>
</reference>
<proteinExistence type="predicted"/>